<feature type="compositionally biased region" description="Basic and acidic residues" evidence="5">
    <location>
        <begin position="1008"/>
        <end position="1020"/>
    </location>
</feature>
<evidence type="ECO:0000313" key="9">
    <source>
        <dbReference type="Proteomes" id="UP000187609"/>
    </source>
</evidence>
<feature type="compositionally biased region" description="Polar residues" evidence="5">
    <location>
        <begin position="413"/>
        <end position="428"/>
    </location>
</feature>
<dbReference type="STRING" id="49451.A0A1J6JJ54"/>
<feature type="region of interest" description="Disordered" evidence="5">
    <location>
        <begin position="1000"/>
        <end position="1033"/>
    </location>
</feature>
<evidence type="ECO:0000259" key="7">
    <source>
        <dbReference type="PROSITE" id="PS50172"/>
    </source>
</evidence>
<feature type="compositionally biased region" description="Polar residues" evidence="5">
    <location>
        <begin position="482"/>
        <end position="491"/>
    </location>
</feature>
<dbReference type="Gramene" id="OIT06969">
    <property type="protein sequence ID" value="OIT06969"/>
    <property type="gene ID" value="A4A49_12685"/>
</dbReference>
<dbReference type="PROSITE" id="PS50016">
    <property type="entry name" value="ZF_PHD_2"/>
    <property type="match status" value="1"/>
</dbReference>
<evidence type="ECO:0000256" key="3">
    <source>
        <dbReference type="ARBA" id="ARBA00022833"/>
    </source>
</evidence>
<reference evidence="8" key="1">
    <citation type="submission" date="2016-11" db="EMBL/GenBank/DDBJ databases">
        <title>The genome of Nicotiana attenuata.</title>
        <authorList>
            <person name="Xu S."/>
            <person name="Brockmoeller T."/>
            <person name="Gaquerel E."/>
            <person name="Navarro A."/>
            <person name="Kuhl H."/>
            <person name="Gase K."/>
            <person name="Ling Z."/>
            <person name="Zhou W."/>
            <person name="Kreitzer C."/>
            <person name="Stanke M."/>
            <person name="Tang H."/>
            <person name="Lyons E."/>
            <person name="Pandey P."/>
            <person name="Pandey S.P."/>
            <person name="Timmermann B."/>
            <person name="Baldwin I.T."/>
        </authorList>
    </citation>
    <scope>NUCLEOTIDE SEQUENCE [LARGE SCALE GENOMIC DNA]</scope>
    <source>
        <strain evidence="8">UT</strain>
    </source>
</reference>
<dbReference type="Gene3D" id="3.40.50.10190">
    <property type="entry name" value="BRCT domain"/>
    <property type="match status" value="4"/>
</dbReference>
<feature type="compositionally biased region" description="Polar residues" evidence="5">
    <location>
        <begin position="643"/>
        <end position="663"/>
    </location>
</feature>
<dbReference type="InterPro" id="IPR044254">
    <property type="entry name" value="At4g02110-like"/>
</dbReference>
<dbReference type="Gene3D" id="3.30.40.10">
    <property type="entry name" value="Zinc/RING finger domain, C3HC4 (zinc finger)"/>
    <property type="match status" value="1"/>
</dbReference>
<dbReference type="PANTHER" id="PTHR47181:SF4">
    <property type="entry name" value="BRCT DOMAIN-CONTAINING PROTEIN"/>
    <property type="match status" value="1"/>
</dbReference>
<feature type="compositionally biased region" description="Acidic residues" evidence="5">
    <location>
        <begin position="712"/>
        <end position="727"/>
    </location>
</feature>
<protein>
    <submittedName>
        <fullName evidence="8">Brct domain-containing protein</fullName>
    </submittedName>
</protein>
<dbReference type="GO" id="GO:0008270">
    <property type="term" value="F:zinc ion binding"/>
    <property type="evidence" value="ECO:0007669"/>
    <property type="project" value="UniProtKB-KW"/>
</dbReference>
<feature type="domain" description="BRCT" evidence="7">
    <location>
        <begin position="12"/>
        <end position="102"/>
    </location>
</feature>
<dbReference type="SMART" id="SM00292">
    <property type="entry name" value="BRCT"/>
    <property type="match status" value="4"/>
</dbReference>
<dbReference type="Pfam" id="PF00533">
    <property type="entry name" value="BRCT"/>
    <property type="match status" value="1"/>
</dbReference>
<name>A0A1J6JJ54_NICAT</name>
<keyword evidence="3" id="KW-0862">Zinc</keyword>
<feature type="compositionally biased region" description="Acidic residues" evidence="5">
    <location>
        <begin position="888"/>
        <end position="903"/>
    </location>
</feature>
<dbReference type="KEGG" id="nau:109215396"/>
<proteinExistence type="predicted"/>
<feature type="compositionally biased region" description="Basic and acidic residues" evidence="5">
    <location>
        <begin position="831"/>
        <end position="883"/>
    </location>
</feature>
<dbReference type="EMBL" id="MJEQ01037184">
    <property type="protein sequence ID" value="OIT06969.1"/>
    <property type="molecule type" value="Genomic_DNA"/>
</dbReference>
<dbReference type="SMR" id="A0A1J6JJ54"/>
<organism evidence="8 9">
    <name type="scientific">Nicotiana attenuata</name>
    <name type="common">Coyote tobacco</name>
    <dbReference type="NCBI Taxonomy" id="49451"/>
    <lineage>
        <taxon>Eukaryota</taxon>
        <taxon>Viridiplantae</taxon>
        <taxon>Streptophyta</taxon>
        <taxon>Embryophyta</taxon>
        <taxon>Tracheophyta</taxon>
        <taxon>Spermatophyta</taxon>
        <taxon>Magnoliopsida</taxon>
        <taxon>eudicotyledons</taxon>
        <taxon>Gunneridae</taxon>
        <taxon>Pentapetalae</taxon>
        <taxon>asterids</taxon>
        <taxon>lamiids</taxon>
        <taxon>Solanales</taxon>
        <taxon>Solanaceae</taxon>
        <taxon>Nicotianoideae</taxon>
        <taxon>Nicotianeae</taxon>
        <taxon>Nicotiana</taxon>
    </lineage>
</organism>
<feature type="domain" description="PHD-type" evidence="6">
    <location>
        <begin position="1334"/>
        <end position="1390"/>
    </location>
</feature>
<dbReference type="SMART" id="SM00249">
    <property type="entry name" value="PHD"/>
    <property type="match status" value="1"/>
</dbReference>
<gene>
    <name evidence="8" type="ORF">A4A49_12685</name>
</gene>
<dbReference type="InterPro" id="IPR036420">
    <property type="entry name" value="BRCT_dom_sf"/>
</dbReference>
<accession>A0A1J6JJ54</accession>
<dbReference type="OMA" id="CEMPKAT"/>
<feature type="region of interest" description="Disordered" evidence="5">
    <location>
        <begin position="1392"/>
        <end position="1411"/>
    </location>
</feature>
<dbReference type="OrthoDB" id="1935339at2759"/>
<evidence type="ECO:0000259" key="6">
    <source>
        <dbReference type="PROSITE" id="PS50016"/>
    </source>
</evidence>
<keyword evidence="1" id="KW-0479">Metal-binding</keyword>
<dbReference type="InterPro" id="IPR013083">
    <property type="entry name" value="Znf_RING/FYVE/PHD"/>
</dbReference>
<feature type="compositionally biased region" description="Basic and acidic residues" evidence="5">
    <location>
        <begin position="580"/>
        <end position="596"/>
    </location>
</feature>
<dbReference type="PANTHER" id="PTHR47181">
    <property type="entry name" value="BRCA1 C TERMINUS DOMAIN CONTAINING PROTEIN, EXPRESSED"/>
    <property type="match status" value="1"/>
</dbReference>
<feature type="compositionally biased region" description="Polar residues" evidence="5">
    <location>
        <begin position="698"/>
        <end position="711"/>
    </location>
</feature>
<dbReference type="PROSITE" id="PS50172">
    <property type="entry name" value="BRCT"/>
    <property type="match status" value="3"/>
</dbReference>
<sequence length="1411" mass="156918">MTEGNQDMLYEDGSKIFIGVRFVLVGSDPLRKWQIRSKLLEGGAVDVSGYGPDCTHLIVDSIVYDDPICLAARQDGKIIVTSLWVEHSYDMGMALDHHSIMYIPPRDLNGIPGAKSLVVCLTGYPGHDRDDIMKMVGLMGANFSKPLVANKVTHLICYKFEGDKYELAKKTKTIKFVNHHWLEDCLRSWEILPEDDYDKSGYELMMMEAEAKDSEEENEGIAANRRGEEIAIMGPDHSKSPNQFLVKQEASTNISDLRTFRGLSGLGNTKELSLSASKQSKSHQVPAFEESPNRHAKMLNTNLCRTKEELPSSIEQNGSDFVFVSSSARKSPHSCSSREIPRKFNLPMTSEQIKTYAGSPATAEAGTEFDFLNLSSEKDQEKSELGAKTSKNLSFPGKGQSSRLPEKRPLGISDSSFQSSRTSNNPESIQDGYLTANRTEQLVHTSKLHSPRKIGCHLSSRNTAPHYDKGVTLHTYHDSTISNPVTLSTQRGCDEDEPQSGTSRIMDSKGISHATVDVNGPLDELYDVPSSITERRDTLKSNVLAGFDKAGDDSVSGSKPLRKRLLSKKTPTSDVNGPLDELHDVPSPVNERRDTLKSNVLAEFNKAGDDSMSGSKPMKKRSLSKKTLGSRQSFRKGGDRNQKGSLSISKTTLMSDSAASSSGGREETEHQNNLSSTNGEVLPANNADSSKENERNIFLNSEKGTAKTNESINDDTEAPEDQDDEELNGLKEKSTDTEAQRSRLRSMEKKLNENKVVNQDDMKDTDVAKRQSTENNKSETQKILSDKKTKLSESTSVGKVSVEKVSSGPNYLMKNSKKTNLATKIALVSKEGAEGKKCRTDGKKADAKKAKGSPSEKGEVLPADLSKEIERNKILDSEKETAKTTESINDDTEAPEDQEDEELNVLREKSSVTEVQHSRLRSMEKRLNVNKVVNQNDMKDTDIAKTQSIENNTSDTPKTLSGKKTKLSESTSVGKASEEKVSKGPKHLMKNSKKTNLATKRVAVSTEGAERKKCRTDKANAKKGKGPPSETGKTTVIATEHQYERSMDVEKENIPDIGDQNASHNKHGADRSSPYDKKLCSLQVTEVQSEPRWFIVSGHRLQRKEFQQVIKRLKGKVCRDSHQWSYQATHFIVPAPLRRTEKFFAAASSGRWILKTDYLTACVEAGKFLDEEPYEWHNKGLTEDLAINLEAPRKWRLLRERTGHGALYGMRIIIYGDYIVPPLDTLKRAVKAGDGIILATSPPYSRFLESGVDFAIVSDVMPRCDKWVQEFLRHEIPCVLPDYLVTYVCKPGYPLNNYVQYNTHAWAERALKKHVNRLEEIVEEMVPSNDNKNDLACQVCGLPDREEVMLICGDESGSHGCGIGMHVDCCDPPLECVPEEDWFCPECTKTRSNTSIKRKSKKGTSTSKRKK</sequence>
<dbReference type="Proteomes" id="UP000187609">
    <property type="component" value="Unassembled WGS sequence"/>
</dbReference>
<evidence type="ECO:0000313" key="8">
    <source>
        <dbReference type="EMBL" id="OIT06969.1"/>
    </source>
</evidence>
<dbReference type="InterPro" id="IPR001965">
    <property type="entry name" value="Znf_PHD"/>
</dbReference>
<feature type="region of interest" description="Disordered" evidence="5">
    <location>
        <begin position="831"/>
        <end position="988"/>
    </location>
</feature>
<evidence type="ECO:0000256" key="5">
    <source>
        <dbReference type="SAM" id="MobiDB-lite"/>
    </source>
</evidence>
<dbReference type="Pfam" id="PF12738">
    <property type="entry name" value="PTCB-BRCT"/>
    <property type="match status" value="1"/>
</dbReference>
<feature type="compositionally biased region" description="Polar residues" evidence="5">
    <location>
        <begin position="389"/>
        <end position="403"/>
    </location>
</feature>
<feature type="region of interest" description="Disordered" evidence="5">
    <location>
        <begin position="377"/>
        <end position="432"/>
    </location>
</feature>
<feature type="region of interest" description="Disordered" evidence="5">
    <location>
        <begin position="1055"/>
        <end position="1075"/>
    </location>
</feature>
<feature type="domain" description="BRCT" evidence="7">
    <location>
        <begin position="1094"/>
        <end position="1176"/>
    </location>
</feature>
<dbReference type="InterPro" id="IPR019787">
    <property type="entry name" value="Znf_PHD-finger"/>
</dbReference>
<feature type="compositionally biased region" description="Basic residues" evidence="5">
    <location>
        <begin position="1396"/>
        <end position="1411"/>
    </location>
</feature>
<feature type="compositionally biased region" description="Basic and acidic residues" evidence="5">
    <location>
        <begin position="728"/>
        <end position="791"/>
    </location>
</feature>
<dbReference type="SUPFAM" id="SSF57903">
    <property type="entry name" value="FYVE/PHD zinc finger"/>
    <property type="match status" value="1"/>
</dbReference>
<feature type="domain" description="BRCT" evidence="7">
    <location>
        <begin position="115"/>
        <end position="199"/>
    </location>
</feature>
<dbReference type="CDD" id="cd17738">
    <property type="entry name" value="BRCT_TopBP1_rpt7"/>
    <property type="match status" value="1"/>
</dbReference>
<comment type="caution">
    <text evidence="8">The sequence shown here is derived from an EMBL/GenBank/DDBJ whole genome shotgun (WGS) entry which is preliminary data.</text>
</comment>
<evidence type="ECO:0000256" key="1">
    <source>
        <dbReference type="ARBA" id="ARBA00022723"/>
    </source>
</evidence>
<feature type="region of interest" description="Disordered" evidence="5">
    <location>
        <begin position="482"/>
        <end position="506"/>
    </location>
</feature>
<keyword evidence="2 4" id="KW-0863">Zinc-finger</keyword>
<keyword evidence="9" id="KW-1185">Reference proteome</keyword>
<feature type="region of interest" description="Disordered" evidence="5">
    <location>
        <begin position="547"/>
        <end position="803"/>
    </location>
</feature>
<feature type="compositionally biased region" description="Low complexity" evidence="5">
    <location>
        <begin position="792"/>
        <end position="803"/>
    </location>
</feature>
<dbReference type="SUPFAM" id="SSF52113">
    <property type="entry name" value="BRCT domain"/>
    <property type="match status" value="3"/>
</dbReference>
<evidence type="ECO:0000256" key="4">
    <source>
        <dbReference type="PROSITE-ProRule" id="PRU00146"/>
    </source>
</evidence>
<dbReference type="InterPro" id="IPR011011">
    <property type="entry name" value="Znf_FYVE_PHD"/>
</dbReference>
<dbReference type="InterPro" id="IPR001357">
    <property type="entry name" value="BRCT_dom"/>
</dbReference>
<evidence type="ECO:0000256" key="2">
    <source>
        <dbReference type="ARBA" id="ARBA00022771"/>
    </source>
</evidence>
<feature type="compositionally biased region" description="Polar residues" evidence="5">
    <location>
        <begin position="944"/>
        <end position="959"/>
    </location>
</feature>